<dbReference type="AlphaFoldDB" id="A0A427DYQ4"/>
<protein>
    <submittedName>
        <fullName evidence="1">Uncharacterized protein</fullName>
    </submittedName>
</protein>
<comment type="caution">
    <text evidence="1">The sequence shown here is derived from an EMBL/GenBank/DDBJ whole genome shotgun (WGS) entry which is preliminary data.</text>
</comment>
<evidence type="ECO:0000313" key="1">
    <source>
        <dbReference type="EMBL" id="RRV08925.1"/>
    </source>
</evidence>
<sequence length="105" mass="11567">MVGGLERGYPLRDFEPYASIIDCALANRGTAIGDRRPHPRYEVPIYVVDMCQALAHAVNAAGGGPMTLAEMIRLERTCTGADYPHKLAMRCHRLAGRSIPEEQTK</sequence>
<gene>
    <name evidence="1" type="ORF">EGJ28_16275</name>
</gene>
<reference evidence="1 2" key="1">
    <citation type="submission" date="2018-10" db="EMBL/GenBank/DDBJ databases">
        <title>Transmission dynamics of multidrug resistant bacteria on intensive care unit surfaces.</title>
        <authorList>
            <person name="D'Souza A.W."/>
            <person name="Potter R.F."/>
            <person name="Wallace M."/>
            <person name="Shupe A."/>
            <person name="Patel S."/>
            <person name="Sun S."/>
            <person name="Gul D."/>
            <person name="Kwon J.H."/>
            <person name="Andleeb S."/>
            <person name="Burnham C.-A.D."/>
            <person name="Dantas G."/>
        </authorList>
    </citation>
    <scope>NUCLEOTIDE SEQUENCE [LARGE SCALE GENOMIC DNA]</scope>
    <source>
        <strain evidence="1 2">PX_177</strain>
    </source>
</reference>
<accession>A0A427DYQ4</accession>
<proteinExistence type="predicted"/>
<dbReference type="Proteomes" id="UP000276506">
    <property type="component" value="Unassembled WGS sequence"/>
</dbReference>
<name>A0A427DYQ4_9GAMM</name>
<organism evidence="1 2">
    <name type="scientific">Stutzerimonas xanthomarina</name>
    <dbReference type="NCBI Taxonomy" id="271420"/>
    <lineage>
        <taxon>Bacteria</taxon>
        <taxon>Pseudomonadati</taxon>
        <taxon>Pseudomonadota</taxon>
        <taxon>Gammaproteobacteria</taxon>
        <taxon>Pseudomonadales</taxon>
        <taxon>Pseudomonadaceae</taxon>
        <taxon>Stutzerimonas</taxon>
    </lineage>
</organism>
<dbReference type="EMBL" id="RHQL01000010">
    <property type="protein sequence ID" value="RRV08925.1"/>
    <property type="molecule type" value="Genomic_DNA"/>
</dbReference>
<evidence type="ECO:0000313" key="2">
    <source>
        <dbReference type="Proteomes" id="UP000276506"/>
    </source>
</evidence>